<dbReference type="PIRSF" id="PIRSF000349">
    <property type="entry name" value="SODismutase"/>
    <property type="match status" value="1"/>
</dbReference>
<evidence type="ECO:0000256" key="2">
    <source>
        <dbReference type="ARBA" id="ARBA00008714"/>
    </source>
</evidence>
<evidence type="ECO:0000256" key="8">
    <source>
        <dbReference type="PIRSR" id="PIRSR000349-1"/>
    </source>
</evidence>
<evidence type="ECO:0000256" key="6">
    <source>
        <dbReference type="ARBA" id="ARBA00023211"/>
    </source>
</evidence>
<reference evidence="12" key="1">
    <citation type="submission" date="2022-01" db="EMBL/GenBank/DDBJ databases">
        <authorList>
            <person name="King R."/>
        </authorList>
    </citation>
    <scope>NUCLEOTIDE SEQUENCE</scope>
</reference>
<dbReference type="GO" id="GO:0030145">
    <property type="term" value="F:manganese ion binding"/>
    <property type="evidence" value="ECO:0007669"/>
    <property type="project" value="TreeGrafter"/>
</dbReference>
<gene>
    <name evidence="12" type="ORF">NEZAVI_LOCUS3075</name>
</gene>
<dbReference type="SUPFAM" id="SSF54719">
    <property type="entry name" value="Fe,Mn superoxide dismutase (SOD), C-terminal domain"/>
    <property type="match status" value="1"/>
</dbReference>
<feature type="binding site" evidence="8">
    <location>
        <position position="45"/>
    </location>
    <ligand>
        <name>Mn(2+)</name>
        <dbReference type="ChEBI" id="CHEBI:29035"/>
    </ligand>
</feature>
<dbReference type="Pfam" id="PF00081">
    <property type="entry name" value="Sod_Fe_N"/>
    <property type="match status" value="1"/>
</dbReference>
<dbReference type="PANTHER" id="PTHR11404:SF6">
    <property type="entry name" value="SUPEROXIDE DISMUTASE [MN], MITOCHONDRIAL"/>
    <property type="match status" value="1"/>
</dbReference>
<keyword evidence="4 8" id="KW-0479">Metal-binding</keyword>
<accession>A0A9P0E4K1</accession>
<evidence type="ECO:0000256" key="5">
    <source>
        <dbReference type="ARBA" id="ARBA00023002"/>
    </source>
</evidence>
<feature type="binding site" evidence="8">
    <location>
        <position position="181"/>
    </location>
    <ligand>
        <name>Mn(2+)</name>
        <dbReference type="ChEBI" id="CHEBI:29035"/>
    </ligand>
</feature>
<dbReference type="InterPro" id="IPR019832">
    <property type="entry name" value="Mn/Fe_SOD_C"/>
</dbReference>
<dbReference type="Proteomes" id="UP001152798">
    <property type="component" value="Chromosome 1"/>
</dbReference>
<comment type="function">
    <text evidence="1">Destroys superoxide anion radicals which are normally produced within the cells and which are toxic to biological systems.</text>
</comment>
<comment type="catalytic activity">
    <reaction evidence="7 9">
        <text>2 superoxide + 2 H(+) = H2O2 + O2</text>
        <dbReference type="Rhea" id="RHEA:20696"/>
        <dbReference type="ChEBI" id="CHEBI:15378"/>
        <dbReference type="ChEBI" id="CHEBI:15379"/>
        <dbReference type="ChEBI" id="CHEBI:16240"/>
        <dbReference type="ChEBI" id="CHEBI:18421"/>
        <dbReference type="EC" id="1.15.1.1"/>
    </reaction>
</comment>
<evidence type="ECO:0000259" key="11">
    <source>
        <dbReference type="Pfam" id="PF02777"/>
    </source>
</evidence>
<dbReference type="InterPro" id="IPR001189">
    <property type="entry name" value="Mn/Fe_SOD"/>
</dbReference>
<comment type="function">
    <text evidence="9">Destroys radicals which are normally produced within the cells and which are toxic to biological systems.</text>
</comment>
<feature type="binding site" evidence="8">
    <location>
        <position position="177"/>
    </location>
    <ligand>
        <name>Mn(2+)</name>
        <dbReference type="ChEBI" id="CHEBI:29035"/>
    </ligand>
</feature>
<evidence type="ECO:0000256" key="7">
    <source>
        <dbReference type="ARBA" id="ARBA00049204"/>
    </source>
</evidence>
<dbReference type="FunFam" id="1.10.287.990:FF:000001">
    <property type="entry name" value="Superoxide dismutase"/>
    <property type="match status" value="1"/>
</dbReference>
<proteinExistence type="inferred from homology"/>
<evidence type="ECO:0000256" key="9">
    <source>
        <dbReference type="RuleBase" id="RU000414"/>
    </source>
</evidence>
<keyword evidence="6" id="KW-0464">Manganese</keyword>
<comment type="similarity">
    <text evidence="2 9">Belongs to the iron/manganese superoxide dismutase family.</text>
</comment>
<feature type="domain" description="Manganese/iron superoxide dismutase C-terminal" evidence="11">
    <location>
        <begin position="107"/>
        <end position="210"/>
    </location>
</feature>
<dbReference type="InterPro" id="IPR036314">
    <property type="entry name" value="SOD_C_sf"/>
</dbReference>
<protein>
    <recommendedName>
        <fullName evidence="3 9">Superoxide dismutase</fullName>
        <ecNumber evidence="3 9">1.15.1.1</ecNumber>
    </recommendedName>
</protein>
<feature type="domain" description="Manganese/iron superoxide dismutase N-terminal" evidence="10">
    <location>
        <begin position="21"/>
        <end position="101"/>
    </location>
</feature>
<dbReference type="EMBL" id="OV725077">
    <property type="protein sequence ID" value="CAH1392212.1"/>
    <property type="molecule type" value="Genomic_DNA"/>
</dbReference>
<dbReference type="SUPFAM" id="SSF46609">
    <property type="entry name" value="Fe,Mn superoxide dismutase (SOD), N-terminal domain"/>
    <property type="match status" value="1"/>
</dbReference>
<feature type="binding site" evidence="8">
    <location>
        <position position="93"/>
    </location>
    <ligand>
        <name>Mn(2+)</name>
        <dbReference type="ChEBI" id="CHEBI:29035"/>
    </ligand>
</feature>
<dbReference type="GO" id="GO:0005739">
    <property type="term" value="C:mitochondrion"/>
    <property type="evidence" value="ECO:0007669"/>
    <property type="project" value="TreeGrafter"/>
</dbReference>
<evidence type="ECO:0000256" key="1">
    <source>
        <dbReference type="ARBA" id="ARBA00002170"/>
    </source>
</evidence>
<organism evidence="12 13">
    <name type="scientific">Nezara viridula</name>
    <name type="common">Southern green stink bug</name>
    <name type="synonym">Cimex viridulus</name>
    <dbReference type="NCBI Taxonomy" id="85310"/>
    <lineage>
        <taxon>Eukaryota</taxon>
        <taxon>Metazoa</taxon>
        <taxon>Ecdysozoa</taxon>
        <taxon>Arthropoda</taxon>
        <taxon>Hexapoda</taxon>
        <taxon>Insecta</taxon>
        <taxon>Pterygota</taxon>
        <taxon>Neoptera</taxon>
        <taxon>Paraneoptera</taxon>
        <taxon>Hemiptera</taxon>
        <taxon>Heteroptera</taxon>
        <taxon>Panheteroptera</taxon>
        <taxon>Pentatomomorpha</taxon>
        <taxon>Pentatomoidea</taxon>
        <taxon>Pentatomidae</taxon>
        <taxon>Pentatominae</taxon>
        <taxon>Nezara</taxon>
    </lineage>
</organism>
<dbReference type="InterPro" id="IPR019831">
    <property type="entry name" value="Mn/Fe_SOD_N"/>
</dbReference>
<dbReference type="Gene3D" id="1.10.287.990">
    <property type="entry name" value="Fe,Mn superoxide dismutase (SOD) domain"/>
    <property type="match status" value="1"/>
</dbReference>
<dbReference type="Pfam" id="PF02777">
    <property type="entry name" value="Sod_Fe_C"/>
    <property type="match status" value="1"/>
</dbReference>
<evidence type="ECO:0000256" key="3">
    <source>
        <dbReference type="ARBA" id="ARBA00012682"/>
    </source>
</evidence>
<evidence type="ECO:0000313" key="13">
    <source>
        <dbReference type="Proteomes" id="UP001152798"/>
    </source>
</evidence>
<evidence type="ECO:0000313" key="12">
    <source>
        <dbReference type="EMBL" id="CAH1392212.1"/>
    </source>
</evidence>
<dbReference type="FunFam" id="3.55.40.20:FF:000004">
    <property type="entry name" value="Superoxide dismutase [Fe]"/>
    <property type="match status" value="1"/>
</dbReference>
<keyword evidence="5 9" id="KW-0560">Oxidoreductase</keyword>
<name>A0A9P0E4K1_NEZVI</name>
<dbReference type="AlphaFoldDB" id="A0A9P0E4K1"/>
<sequence>MFALKRTLAKPSRSILWKSLHTLPELTYSYDALVPIISKDIMELHHMKYHKTYVTNLNEIEKKMKEALSKQDVNEVARLTPYLKFNGGGHINHCIFWKNLSPEGGDPSEELCEAFTRDFGDFRGFKKELQTLANGIHGGGWAWLGYNRGYKRLELVALENQDPLEGTTGLVPLLGIDVFEHAYHLQYSNRRSQYVEKIFEIINWEDVSERYKEACTREPPAPLTFQRSD</sequence>
<dbReference type="PRINTS" id="PR01703">
    <property type="entry name" value="MNSODISMTASE"/>
</dbReference>
<keyword evidence="13" id="KW-1185">Reference proteome</keyword>
<dbReference type="EC" id="1.15.1.1" evidence="3 9"/>
<evidence type="ECO:0000259" key="10">
    <source>
        <dbReference type="Pfam" id="PF00081"/>
    </source>
</evidence>
<dbReference type="PANTHER" id="PTHR11404">
    <property type="entry name" value="SUPEROXIDE DISMUTASE 2"/>
    <property type="match status" value="1"/>
</dbReference>
<evidence type="ECO:0000256" key="4">
    <source>
        <dbReference type="ARBA" id="ARBA00022723"/>
    </source>
</evidence>
<dbReference type="InterPro" id="IPR050265">
    <property type="entry name" value="Fe/Mn_Superoxide_Dismutase"/>
</dbReference>
<dbReference type="GO" id="GO:0004784">
    <property type="term" value="F:superoxide dismutase activity"/>
    <property type="evidence" value="ECO:0007669"/>
    <property type="project" value="UniProtKB-EC"/>
</dbReference>
<dbReference type="Gene3D" id="3.55.40.20">
    <property type="entry name" value="Iron/manganese superoxide dismutase, C-terminal domain"/>
    <property type="match status" value="1"/>
</dbReference>
<dbReference type="InterPro" id="IPR036324">
    <property type="entry name" value="Mn/Fe_SOD_N_sf"/>
</dbReference>
<dbReference type="OrthoDB" id="239262at2759"/>